<accession>A0A0K9Q175</accession>
<proteinExistence type="predicted"/>
<name>A0A0K9Q175_ZOSMR</name>
<gene>
    <name evidence="1" type="ORF">ZOSMA_133G00550</name>
</gene>
<evidence type="ECO:0000313" key="2">
    <source>
        <dbReference type="Proteomes" id="UP000036987"/>
    </source>
</evidence>
<keyword evidence="2" id="KW-1185">Reference proteome</keyword>
<reference evidence="2" key="1">
    <citation type="journal article" date="2016" name="Nature">
        <title>The genome of the seagrass Zostera marina reveals angiosperm adaptation to the sea.</title>
        <authorList>
            <person name="Olsen J.L."/>
            <person name="Rouze P."/>
            <person name="Verhelst B."/>
            <person name="Lin Y.-C."/>
            <person name="Bayer T."/>
            <person name="Collen J."/>
            <person name="Dattolo E."/>
            <person name="De Paoli E."/>
            <person name="Dittami S."/>
            <person name="Maumus F."/>
            <person name="Michel G."/>
            <person name="Kersting A."/>
            <person name="Lauritano C."/>
            <person name="Lohaus R."/>
            <person name="Toepel M."/>
            <person name="Tonon T."/>
            <person name="Vanneste K."/>
            <person name="Amirebrahimi M."/>
            <person name="Brakel J."/>
            <person name="Bostroem C."/>
            <person name="Chovatia M."/>
            <person name="Grimwood J."/>
            <person name="Jenkins J.W."/>
            <person name="Jueterbock A."/>
            <person name="Mraz A."/>
            <person name="Stam W.T."/>
            <person name="Tice H."/>
            <person name="Bornberg-Bauer E."/>
            <person name="Green P.J."/>
            <person name="Pearson G.A."/>
            <person name="Procaccini G."/>
            <person name="Duarte C.M."/>
            <person name="Schmutz J."/>
            <person name="Reusch T.B.H."/>
            <person name="Van de Peer Y."/>
        </authorList>
    </citation>
    <scope>NUCLEOTIDE SEQUENCE [LARGE SCALE GENOMIC DNA]</scope>
    <source>
        <strain evidence="2">cv. Finnish</strain>
    </source>
</reference>
<sequence length="311" mass="35804">MEVKFEQEMKSNLDCFLDCTTPRLSSQHLPETTGVWDVDVGFDWRISDEKKMGKSRCFNLVELWNLYDEWSAYGVGSPITISGGKTVVQYYTPYLSAIQIYTPTRNSSSLRDGELEVKSWSASESMSSGSSSSSEKIWDVEDLGIHVIDHDHSPERDQSLHVGDLYFQHFEVDGPFGRPPLKDKIDALSVEYPGLKCFNSNDLSPASWMAIAWYPIYHIPNRRNSKQLYASFLTYHKLASPFHQENTVDHSISIPPFGLATYRMQSKIWLNPDVEHRNKMYQLMDGADSWLKHLSIQHHDYNFFISRPMSI</sequence>
<dbReference type="Proteomes" id="UP000036987">
    <property type="component" value="Unassembled WGS sequence"/>
</dbReference>
<dbReference type="PANTHER" id="PTHR31343:SF29">
    <property type="entry name" value="DUF789 DOMAIN-CONTAINING PROTEIN"/>
    <property type="match status" value="1"/>
</dbReference>
<dbReference type="Pfam" id="PF05623">
    <property type="entry name" value="DUF789"/>
    <property type="match status" value="1"/>
</dbReference>
<dbReference type="PANTHER" id="PTHR31343">
    <property type="entry name" value="T15D22.8"/>
    <property type="match status" value="1"/>
</dbReference>
<evidence type="ECO:0000313" key="1">
    <source>
        <dbReference type="EMBL" id="KMZ74205.1"/>
    </source>
</evidence>
<protein>
    <submittedName>
        <fullName evidence="1">Uncharacterized protein</fullName>
    </submittedName>
</protein>
<dbReference type="OMA" id="IPSCKNE"/>
<organism evidence="1 2">
    <name type="scientific">Zostera marina</name>
    <name type="common">Eelgrass</name>
    <dbReference type="NCBI Taxonomy" id="29655"/>
    <lineage>
        <taxon>Eukaryota</taxon>
        <taxon>Viridiplantae</taxon>
        <taxon>Streptophyta</taxon>
        <taxon>Embryophyta</taxon>
        <taxon>Tracheophyta</taxon>
        <taxon>Spermatophyta</taxon>
        <taxon>Magnoliopsida</taxon>
        <taxon>Liliopsida</taxon>
        <taxon>Zosteraceae</taxon>
        <taxon>Zostera</taxon>
    </lineage>
</organism>
<dbReference type="AlphaFoldDB" id="A0A0K9Q175"/>
<dbReference type="EMBL" id="LFYR01000391">
    <property type="protein sequence ID" value="KMZ74205.1"/>
    <property type="molecule type" value="Genomic_DNA"/>
</dbReference>
<dbReference type="OrthoDB" id="1896065at2759"/>
<dbReference type="InterPro" id="IPR008507">
    <property type="entry name" value="DUF789"/>
</dbReference>
<comment type="caution">
    <text evidence="1">The sequence shown here is derived from an EMBL/GenBank/DDBJ whole genome shotgun (WGS) entry which is preliminary data.</text>
</comment>